<dbReference type="EMBL" id="QJJM01000010">
    <property type="protein sequence ID" value="PXW73376.1"/>
    <property type="molecule type" value="Genomic_DNA"/>
</dbReference>
<dbReference type="SUPFAM" id="SSF51445">
    <property type="entry name" value="(Trans)glycosidases"/>
    <property type="match status" value="1"/>
</dbReference>
<dbReference type="AlphaFoldDB" id="A0A2V3UVH6"/>
<dbReference type="PROSITE" id="PS51904">
    <property type="entry name" value="GLYCOSYL_HYDROL_F25_2"/>
    <property type="match status" value="1"/>
</dbReference>
<dbReference type="Gene3D" id="3.20.20.80">
    <property type="entry name" value="Glycosidases"/>
    <property type="match status" value="1"/>
</dbReference>
<dbReference type="Proteomes" id="UP000248014">
    <property type="component" value="Unassembled WGS sequence"/>
</dbReference>
<gene>
    <name evidence="2" type="ORF">C7451_110103</name>
</gene>
<evidence type="ECO:0000256" key="1">
    <source>
        <dbReference type="ARBA" id="ARBA00010646"/>
    </source>
</evidence>
<keyword evidence="3" id="KW-1185">Reference proteome</keyword>
<comment type="similarity">
    <text evidence="1">Belongs to the glycosyl hydrolase 25 family.</text>
</comment>
<evidence type="ECO:0000313" key="3">
    <source>
        <dbReference type="Proteomes" id="UP000248014"/>
    </source>
</evidence>
<sequence length="230" mass="25276">MRPSTLKRWTIGLVLLALLVAVLAGLVWGGITGWAPSRKDYPVQGLYVSSGDGDLAWPTLATLGADFAYVRASAGGSLRDPRFAANIKGARSAGMRYGAVHEFSLCADEASQAQQFITTVPRDPDMLPPVVSLELDETCKTRPDRAMLLGELNTLLNQIENHAGKPALLRIGRDFEDEYQISEGLARTVWLIGDFVPPDYAAKRWVMWQSSSFYRINGAPDGVRWNVVRP</sequence>
<dbReference type="PANTHER" id="PTHR34135">
    <property type="entry name" value="LYSOZYME"/>
    <property type="match status" value="1"/>
</dbReference>
<comment type="caution">
    <text evidence="2">The sequence shown here is derived from an EMBL/GenBank/DDBJ whole genome shotgun (WGS) entry which is preliminary data.</text>
</comment>
<dbReference type="GO" id="GO:0009253">
    <property type="term" value="P:peptidoglycan catabolic process"/>
    <property type="evidence" value="ECO:0007669"/>
    <property type="project" value="InterPro"/>
</dbReference>
<evidence type="ECO:0000313" key="2">
    <source>
        <dbReference type="EMBL" id="PXW73376.1"/>
    </source>
</evidence>
<name>A0A2V3UVH6_9SPHN</name>
<organism evidence="2 3">
    <name type="scientific">Blastomonas natatoria</name>
    <dbReference type="NCBI Taxonomy" id="34015"/>
    <lineage>
        <taxon>Bacteria</taxon>
        <taxon>Pseudomonadati</taxon>
        <taxon>Pseudomonadota</taxon>
        <taxon>Alphaproteobacteria</taxon>
        <taxon>Sphingomonadales</taxon>
        <taxon>Sphingomonadaceae</taxon>
        <taxon>Blastomonas</taxon>
    </lineage>
</organism>
<dbReference type="Pfam" id="PF01183">
    <property type="entry name" value="Glyco_hydro_25"/>
    <property type="match status" value="1"/>
</dbReference>
<protein>
    <submittedName>
        <fullName evidence="2">Lysozyme</fullName>
    </submittedName>
</protein>
<reference evidence="2 3" key="1">
    <citation type="submission" date="2018-05" db="EMBL/GenBank/DDBJ databases">
        <title>Genomic Encyclopedia of Type Strains, Phase IV (KMG-IV): sequencing the most valuable type-strain genomes for metagenomic binning, comparative biology and taxonomic classification.</title>
        <authorList>
            <person name="Goeker M."/>
        </authorList>
    </citation>
    <scope>NUCLEOTIDE SEQUENCE [LARGE SCALE GENOMIC DNA]</scope>
    <source>
        <strain evidence="2 3">DSM 3183</strain>
    </source>
</reference>
<dbReference type="RefSeq" id="WP_110299514.1">
    <property type="nucleotide sequence ID" value="NZ_QJJM01000010.1"/>
</dbReference>
<dbReference type="GO" id="GO:0003796">
    <property type="term" value="F:lysozyme activity"/>
    <property type="evidence" value="ECO:0007669"/>
    <property type="project" value="InterPro"/>
</dbReference>
<accession>A0A2V3UVH6</accession>
<dbReference type="InterPro" id="IPR017853">
    <property type="entry name" value="GH"/>
</dbReference>
<dbReference type="PANTHER" id="PTHR34135:SF2">
    <property type="entry name" value="LYSOZYME"/>
    <property type="match status" value="1"/>
</dbReference>
<dbReference type="OrthoDB" id="9798192at2"/>
<dbReference type="GO" id="GO:0016998">
    <property type="term" value="P:cell wall macromolecule catabolic process"/>
    <property type="evidence" value="ECO:0007669"/>
    <property type="project" value="InterPro"/>
</dbReference>
<dbReference type="GO" id="GO:0016052">
    <property type="term" value="P:carbohydrate catabolic process"/>
    <property type="evidence" value="ECO:0007669"/>
    <property type="project" value="TreeGrafter"/>
</dbReference>
<proteinExistence type="inferred from homology"/>
<dbReference type="InterPro" id="IPR002053">
    <property type="entry name" value="Glyco_hydro_25"/>
</dbReference>